<protein>
    <submittedName>
        <fullName evidence="1">Uncharacterized protein</fullName>
    </submittedName>
</protein>
<dbReference type="InterPro" id="IPR029035">
    <property type="entry name" value="DHS-like_NAD/FAD-binding_dom"/>
</dbReference>
<accession>A0A1X2F839</accession>
<sequence length="319" mass="36839">MTDEWYDDPGNAGLLHRLRTVVADDGRLLIFLGAGLSFGAARQGSRTQFDYGNYRWWPPDWPFEGLRPDDDDRPMPSWPLLVSRMCREILNHSDSSEHNALRTFFIEEGALDCAQLFRQTVGEANYREFLGAQFDGRRHQSVQTTPSHAALVRLRLPLLFTTNYDELIEDAYLEAGQQLRVSSTEAEFRARRAERPAQHLVKLHGTIDRPDTIVLTRSDYARARADRKEMLDFLRGEMTETAFLFVGFSLSDPNFNLLHDDIRLVYGMNVPASYTVQGRRNPVKERYLRSLDVNTIWIDSWNQLPDFLDRINPQPMGDK</sequence>
<comment type="caution">
    <text evidence="1">The sequence shown here is derived from an EMBL/GenBank/DDBJ whole genome shotgun (WGS) entry which is preliminary data.</text>
</comment>
<dbReference type="Proteomes" id="UP000193964">
    <property type="component" value="Unassembled WGS sequence"/>
</dbReference>
<proteinExistence type="predicted"/>
<dbReference type="Pfam" id="PF13289">
    <property type="entry name" value="SIR2_2"/>
    <property type="match status" value="1"/>
</dbReference>
<dbReference type="SUPFAM" id="SSF52467">
    <property type="entry name" value="DHS-like NAD/FAD-binding domain"/>
    <property type="match status" value="1"/>
</dbReference>
<evidence type="ECO:0000313" key="2">
    <source>
        <dbReference type="Proteomes" id="UP000193964"/>
    </source>
</evidence>
<dbReference type="EMBL" id="LQQA01000015">
    <property type="protein sequence ID" value="ORX14602.1"/>
    <property type="molecule type" value="Genomic_DNA"/>
</dbReference>
<dbReference type="OrthoDB" id="5241047at2"/>
<reference evidence="1 2" key="1">
    <citation type="submission" date="2016-01" db="EMBL/GenBank/DDBJ databases">
        <title>The new phylogeny of the genus Mycobacterium.</title>
        <authorList>
            <person name="Tarcisio F."/>
            <person name="Conor M."/>
            <person name="Antonella G."/>
            <person name="Elisabetta G."/>
            <person name="Giulia F.S."/>
            <person name="Sara T."/>
            <person name="Anna F."/>
            <person name="Clotilde B."/>
            <person name="Roberto B."/>
            <person name="Veronica D.S."/>
            <person name="Fabio R."/>
            <person name="Monica P."/>
            <person name="Olivier J."/>
            <person name="Enrico T."/>
            <person name="Nicola S."/>
        </authorList>
    </citation>
    <scope>NUCLEOTIDE SEQUENCE [LARGE SCALE GENOMIC DNA]</scope>
    <source>
        <strain evidence="1 2">ATCC 700010</strain>
    </source>
</reference>
<gene>
    <name evidence="1" type="ORF">AWC31_25810</name>
</gene>
<organism evidence="1 2">
    <name type="scientific">Mycolicibacterium wolinskyi</name>
    <dbReference type="NCBI Taxonomy" id="59750"/>
    <lineage>
        <taxon>Bacteria</taxon>
        <taxon>Bacillati</taxon>
        <taxon>Actinomycetota</taxon>
        <taxon>Actinomycetes</taxon>
        <taxon>Mycobacteriales</taxon>
        <taxon>Mycobacteriaceae</taxon>
        <taxon>Mycolicibacterium</taxon>
    </lineage>
</organism>
<dbReference type="RefSeq" id="WP_085145046.1">
    <property type="nucleotide sequence ID" value="NZ_JACKUA010000026.1"/>
</dbReference>
<evidence type="ECO:0000313" key="1">
    <source>
        <dbReference type="EMBL" id="ORX14602.1"/>
    </source>
</evidence>
<dbReference type="AlphaFoldDB" id="A0A1X2F839"/>
<name>A0A1X2F839_9MYCO</name>